<evidence type="ECO:0000256" key="1">
    <source>
        <dbReference type="SAM" id="Phobius"/>
    </source>
</evidence>
<accession>A0A5C5ULP3</accession>
<evidence type="ECO:0000313" key="3">
    <source>
        <dbReference type="EMBL" id="TWT26602.1"/>
    </source>
</evidence>
<feature type="transmembrane region" description="Helical" evidence="1">
    <location>
        <begin position="84"/>
        <end position="101"/>
    </location>
</feature>
<reference evidence="3 4" key="1">
    <citation type="submission" date="2019-08" db="EMBL/GenBank/DDBJ databases">
        <authorList>
            <person name="Lei W."/>
        </authorList>
    </citation>
    <scope>NUCLEOTIDE SEQUENCE [LARGE SCALE GENOMIC DNA]</scope>
    <source>
        <strain evidence="3 4">CCUG 58627</strain>
    </source>
</reference>
<protein>
    <submittedName>
        <fullName evidence="3">DUF1707 domain-containing protein</fullName>
    </submittedName>
</protein>
<gene>
    <name evidence="3" type="ORF">FRX94_05065</name>
</gene>
<dbReference type="InterPro" id="IPR012551">
    <property type="entry name" value="DUF1707_SHOCT-like"/>
</dbReference>
<organism evidence="3 4">
    <name type="scientific">Corynebacterium canis</name>
    <dbReference type="NCBI Taxonomy" id="679663"/>
    <lineage>
        <taxon>Bacteria</taxon>
        <taxon>Bacillati</taxon>
        <taxon>Actinomycetota</taxon>
        <taxon>Actinomycetes</taxon>
        <taxon>Mycobacteriales</taxon>
        <taxon>Corynebacteriaceae</taxon>
        <taxon>Corynebacterium</taxon>
    </lineage>
</organism>
<keyword evidence="1" id="KW-0472">Membrane</keyword>
<sequence length="185" mass="21030">MTNEHVRISDAERNNAMTQLGAHFAAGRITLPEYEERCDQIVHALTIGELRVVFQDLPAVPDRSGSYTVSEIDELRRRNAKPKAAILGLTAVGSAAAAAALQPMWELSGVLLFLIPTVYLLLYVMKVGPKEWYLPNPRQLERQRLRELQTRAKMRELEMRQESRARQHELANQALDLAQGFLKRK</sequence>
<dbReference type="OrthoDB" id="4416950at2"/>
<comment type="caution">
    <text evidence="3">The sequence shown here is derived from an EMBL/GenBank/DDBJ whole genome shotgun (WGS) entry which is preliminary data.</text>
</comment>
<keyword evidence="4" id="KW-1185">Reference proteome</keyword>
<name>A0A5C5ULP3_9CORY</name>
<dbReference type="Pfam" id="PF08044">
    <property type="entry name" value="DUF1707"/>
    <property type="match status" value="1"/>
</dbReference>
<keyword evidence="1" id="KW-1133">Transmembrane helix</keyword>
<keyword evidence="1" id="KW-0812">Transmembrane</keyword>
<feature type="transmembrane region" description="Helical" evidence="1">
    <location>
        <begin position="107"/>
        <end position="125"/>
    </location>
</feature>
<dbReference type="Proteomes" id="UP000320791">
    <property type="component" value="Unassembled WGS sequence"/>
</dbReference>
<dbReference type="AlphaFoldDB" id="A0A5C5ULP3"/>
<dbReference type="EMBL" id="VOHM01000008">
    <property type="protein sequence ID" value="TWT26602.1"/>
    <property type="molecule type" value="Genomic_DNA"/>
</dbReference>
<proteinExistence type="predicted"/>
<feature type="domain" description="DUF1707" evidence="2">
    <location>
        <begin position="6"/>
        <end position="58"/>
    </location>
</feature>
<evidence type="ECO:0000313" key="4">
    <source>
        <dbReference type="Proteomes" id="UP000320791"/>
    </source>
</evidence>
<evidence type="ECO:0000259" key="2">
    <source>
        <dbReference type="Pfam" id="PF08044"/>
    </source>
</evidence>
<dbReference type="RefSeq" id="WP_146324046.1">
    <property type="nucleotide sequence ID" value="NZ_BAABLR010000024.1"/>
</dbReference>